<gene>
    <name evidence="1" type="ORF">SAMN02910377_02568</name>
</gene>
<dbReference type="Pfam" id="PF08282">
    <property type="entry name" value="Hydrolase_3"/>
    <property type="match status" value="1"/>
</dbReference>
<dbReference type="InterPro" id="IPR000150">
    <property type="entry name" value="Cof"/>
</dbReference>
<dbReference type="SFLD" id="SFLDG01140">
    <property type="entry name" value="C2.B:_Phosphomannomutase_and_P"/>
    <property type="match status" value="1"/>
</dbReference>
<dbReference type="GO" id="GO:0000287">
    <property type="term" value="F:magnesium ion binding"/>
    <property type="evidence" value="ECO:0007669"/>
    <property type="project" value="TreeGrafter"/>
</dbReference>
<keyword evidence="2" id="KW-1185">Reference proteome</keyword>
<dbReference type="InterPro" id="IPR006379">
    <property type="entry name" value="HAD-SF_hydro_IIB"/>
</dbReference>
<dbReference type="PROSITE" id="PS01229">
    <property type="entry name" value="COF_2"/>
    <property type="match status" value="1"/>
</dbReference>
<sequence length="281" mass="31062">MSKKVIFFDIDGTLINFGGEFPESAKEALRLAKANGHKIILCTGRSICQIEERLLEFGFDGFVSAAGANVTYGGKEIFANHMTEAQLSKLLDFMKSQEMIYMLQCTDKVVGTSECFEAMHENFKERLKGQVPKNISQIFEHEYVDDNLINNAAKYENAEKICYYKAGLSLGQIKEMLGEDYYITAMSFKNENESSGEIAVGGITKAVGMEKLVEYLGITREDTVAFGDGPNDFEMIEYAGIGVAMGNASDDLKAIADFVTTNITEDGIYNGMKELKLIPAL</sequence>
<dbReference type="InterPro" id="IPR023214">
    <property type="entry name" value="HAD_sf"/>
</dbReference>
<keyword evidence="1" id="KW-0378">Hydrolase</keyword>
<dbReference type="NCBIfam" id="TIGR01484">
    <property type="entry name" value="HAD-SF-IIB"/>
    <property type="match status" value="1"/>
</dbReference>
<evidence type="ECO:0000313" key="1">
    <source>
        <dbReference type="EMBL" id="SEL06748.1"/>
    </source>
</evidence>
<dbReference type="Proteomes" id="UP000182321">
    <property type="component" value="Unassembled WGS sequence"/>
</dbReference>
<dbReference type="GO" id="GO:0005829">
    <property type="term" value="C:cytosol"/>
    <property type="evidence" value="ECO:0007669"/>
    <property type="project" value="TreeGrafter"/>
</dbReference>
<dbReference type="SFLD" id="SFLDS00003">
    <property type="entry name" value="Haloacid_Dehalogenase"/>
    <property type="match status" value="1"/>
</dbReference>
<reference evidence="2" key="1">
    <citation type="submission" date="2016-10" db="EMBL/GenBank/DDBJ databases">
        <authorList>
            <person name="Varghese N."/>
        </authorList>
    </citation>
    <scope>NUCLEOTIDE SEQUENCE [LARGE SCALE GENOMIC DNA]</scope>
    <source>
        <strain evidence="2">ACV-9</strain>
    </source>
</reference>
<name>A0A1H7M739_9FIRM</name>
<dbReference type="InterPro" id="IPR036412">
    <property type="entry name" value="HAD-like_sf"/>
</dbReference>
<protein>
    <submittedName>
        <fullName evidence="1">Haloacid dehalogenase-like hydrolase</fullName>
    </submittedName>
</protein>
<dbReference type="GO" id="GO:0016791">
    <property type="term" value="F:phosphatase activity"/>
    <property type="evidence" value="ECO:0007669"/>
    <property type="project" value="TreeGrafter"/>
</dbReference>
<dbReference type="Gene3D" id="3.30.1240.10">
    <property type="match status" value="1"/>
</dbReference>
<dbReference type="EMBL" id="FNZX01000021">
    <property type="protein sequence ID" value="SEL06748.1"/>
    <property type="molecule type" value="Genomic_DNA"/>
</dbReference>
<proteinExistence type="predicted"/>
<accession>A0A1H7M739</accession>
<dbReference type="SUPFAM" id="SSF56784">
    <property type="entry name" value="HAD-like"/>
    <property type="match status" value="1"/>
</dbReference>
<dbReference type="NCBIfam" id="TIGR00099">
    <property type="entry name" value="Cof-subfamily"/>
    <property type="match status" value="1"/>
</dbReference>
<evidence type="ECO:0000313" key="2">
    <source>
        <dbReference type="Proteomes" id="UP000182321"/>
    </source>
</evidence>
<dbReference type="RefSeq" id="WP_074792291.1">
    <property type="nucleotide sequence ID" value="NZ_FNZX01000021.1"/>
</dbReference>
<organism evidence="1 2">
    <name type="scientific">Pseudobutyrivibrio ruminis</name>
    <dbReference type="NCBI Taxonomy" id="46206"/>
    <lineage>
        <taxon>Bacteria</taxon>
        <taxon>Bacillati</taxon>
        <taxon>Bacillota</taxon>
        <taxon>Clostridia</taxon>
        <taxon>Lachnospirales</taxon>
        <taxon>Lachnospiraceae</taxon>
        <taxon>Pseudobutyrivibrio</taxon>
    </lineage>
</organism>
<dbReference type="Gene3D" id="3.40.50.1000">
    <property type="entry name" value="HAD superfamily/HAD-like"/>
    <property type="match status" value="1"/>
</dbReference>
<dbReference type="PANTHER" id="PTHR10000">
    <property type="entry name" value="PHOSPHOSERINE PHOSPHATASE"/>
    <property type="match status" value="1"/>
</dbReference>
<dbReference type="AlphaFoldDB" id="A0A1H7M739"/>
<dbReference type="PANTHER" id="PTHR10000:SF25">
    <property type="entry name" value="PHOSPHATASE YKRA-RELATED"/>
    <property type="match status" value="1"/>
</dbReference>